<dbReference type="EMBL" id="JAUIZM010000009">
    <property type="protein sequence ID" value="KAK1363313.1"/>
    <property type="molecule type" value="Genomic_DNA"/>
</dbReference>
<gene>
    <name evidence="3" type="ORF">POM88_038874</name>
</gene>
<reference evidence="3" key="1">
    <citation type="submission" date="2023-02" db="EMBL/GenBank/DDBJ databases">
        <title>Genome of toxic invasive species Heracleum sosnowskyi carries increased number of genes despite the absence of recent whole-genome duplications.</title>
        <authorList>
            <person name="Schelkunov M."/>
            <person name="Shtratnikova V."/>
            <person name="Makarenko M."/>
            <person name="Klepikova A."/>
            <person name="Omelchenko D."/>
            <person name="Novikova G."/>
            <person name="Obukhova E."/>
            <person name="Bogdanov V."/>
            <person name="Penin A."/>
            <person name="Logacheva M."/>
        </authorList>
    </citation>
    <scope>NUCLEOTIDE SEQUENCE</scope>
    <source>
        <strain evidence="3">Hsosn_3</strain>
        <tissue evidence="3">Leaf</tissue>
    </source>
</reference>
<keyword evidence="4" id="KW-1185">Reference proteome</keyword>
<evidence type="ECO:0000313" key="4">
    <source>
        <dbReference type="Proteomes" id="UP001237642"/>
    </source>
</evidence>
<dbReference type="PANTHER" id="PTHR13199:SF11">
    <property type="entry name" value="PROTEIN ATOSSA"/>
    <property type="match status" value="1"/>
</dbReference>
<comment type="caution">
    <text evidence="3">The sequence shown here is derived from an EMBL/GenBank/DDBJ whole genome shotgun (WGS) entry which is preliminary data.</text>
</comment>
<protein>
    <submittedName>
        <fullName evidence="3">DUF4210 domain-containing protein</fullName>
    </submittedName>
</protein>
<feature type="compositionally biased region" description="Basic and acidic residues" evidence="1">
    <location>
        <begin position="559"/>
        <end position="570"/>
    </location>
</feature>
<dbReference type="Proteomes" id="UP001237642">
    <property type="component" value="Unassembled WGS sequence"/>
</dbReference>
<dbReference type="PANTHER" id="PTHR13199">
    <property type="entry name" value="GH03947P"/>
    <property type="match status" value="1"/>
</dbReference>
<dbReference type="InterPro" id="IPR051506">
    <property type="entry name" value="ATOS_Transcription_Regulators"/>
</dbReference>
<dbReference type="SMART" id="SM01177">
    <property type="entry name" value="DUF4210"/>
    <property type="match status" value="1"/>
</dbReference>
<feature type="compositionally biased region" description="Basic residues" evidence="1">
    <location>
        <begin position="452"/>
        <end position="461"/>
    </location>
</feature>
<feature type="region of interest" description="Disordered" evidence="1">
    <location>
        <begin position="555"/>
        <end position="585"/>
    </location>
</feature>
<evidence type="ECO:0000313" key="3">
    <source>
        <dbReference type="EMBL" id="KAK1363313.1"/>
    </source>
</evidence>
<name>A0AAD8HBR8_9APIA</name>
<reference evidence="3" key="2">
    <citation type="submission" date="2023-05" db="EMBL/GenBank/DDBJ databases">
        <authorList>
            <person name="Schelkunov M.I."/>
        </authorList>
    </citation>
    <scope>NUCLEOTIDE SEQUENCE</scope>
    <source>
        <strain evidence="3">Hsosn_3</strain>
        <tissue evidence="3">Leaf</tissue>
    </source>
</reference>
<dbReference type="AlphaFoldDB" id="A0AAD8HBR8"/>
<feature type="domain" description="Atos-like conserved" evidence="2">
    <location>
        <begin position="381"/>
        <end position="440"/>
    </location>
</feature>
<feature type="region of interest" description="Disordered" evidence="1">
    <location>
        <begin position="450"/>
        <end position="474"/>
    </location>
</feature>
<organism evidence="3 4">
    <name type="scientific">Heracleum sosnowskyi</name>
    <dbReference type="NCBI Taxonomy" id="360622"/>
    <lineage>
        <taxon>Eukaryota</taxon>
        <taxon>Viridiplantae</taxon>
        <taxon>Streptophyta</taxon>
        <taxon>Embryophyta</taxon>
        <taxon>Tracheophyta</taxon>
        <taxon>Spermatophyta</taxon>
        <taxon>Magnoliopsida</taxon>
        <taxon>eudicotyledons</taxon>
        <taxon>Gunneridae</taxon>
        <taxon>Pentapetalae</taxon>
        <taxon>asterids</taxon>
        <taxon>campanulids</taxon>
        <taxon>Apiales</taxon>
        <taxon>Apiaceae</taxon>
        <taxon>Apioideae</taxon>
        <taxon>apioid superclade</taxon>
        <taxon>Tordylieae</taxon>
        <taxon>Tordyliinae</taxon>
        <taxon>Heracleum</taxon>
    </lineage>
</organism>
<dbReference type="InterPro" id="IPR033473">
    <property type="entry name" value="Atos-like_C"/>
</dbReference>
<evidence type="ECO:0000259" key="2">
    <source>
        <dbReference type="SMART" id="SM01177"/>
    </source>
</evidence>
<evidence type="ECO:0000256" key="1">
    <source>
        <dbReference type="SAM" id="MobiDB-lite"/>
    </source>
</evidence>
<dbReference type="Pfam" id="PF13889">
    <property type="entry name" value="Chromosome_seg"/>
    <property type="match status" value="1"/>
</dbReference>
<dbReference type="InterPro" id="IPR025261">
    <property type="entry name" value="Atos-like_cons_dom"/>
</dbReference>
<sequence>MGLPHVPSTSIADEVALSLSTFVQTPSHFVGGSSCDVSGMCLGNFGNRMPGDMICATSNEPDSSNTPKDSVTSANRLKTGSIEKSCMITNRSRRNILNPVSRVVGFESKSLKSPTFDADDDQRDKLHSPSTVTFAETATMNGSLLKKRMLSPLNGMLIPDQFNGEHLNIGGTIYNRDSQVSNVRCNDAVPQEHKKAHIGSTDSFSNLIWSTSNFQERITSQNEHRVTNFSSLTDGPLLNIKEALPLGFSSSFHRGDSFILPDKVASSSLSLSPLGPKFSGRLKTARGCLDISKELDCSYLTLKDMEQSLDGTVLLSSKKKEDARMACKSLTEVENLQQKIGQFTPESMRVMEDNWCQDTTPTNQFTRFGRSLSALSVRRSLVGSFEESLLSGRLASGIVNQKIGGFLAILNVTGGSFSPHPQKLPFAVTSVDGDNCLLYYSSVNLAGNSPAKKVKGSKMKRSYSSGDSRADKSRLRVPMKGRIQLVLSNPEKTPIHTFFCNYDLSDMPVGTKTFMRQKINLSSGPGNGGSKDKKDGKVSSDLNCSLLLQSKTLSTASSRVDEQKSTEDGSNKLNPDFPRDLTRLLSPSDELDLKEDINTDEIDEVTATISSITESKSINGSPKANENSSVSGVLRYALHLRFMCPFPRKYSRTAQKCKFDPLSVPAQKNKNSEGDRRFYLYNDMRVVFPQRHSDADEGKLNVEYHVPSDPKYFDISC</sequence>
<proteinExistence type="predicted"/>
<accession>A0AAD8HBR8</accession>